<dbReference type="Gene3D" id="3.40.630.30">
    <property type="match status" value="1"/>
</dbReference>
<keyword evidence="1 5" id="KW-0808">Transferase</keyword>
<dbReference type="Pfam" id="PF00583">
    <property type="entry name" value="Acetyltransf_1"/>
    <property type="match status" value="1"/>
</dbReference>
<proteinExistence type="predicted"/>
<protein>
    <submittedName>
        <fullName evidence="5">GNAT family N-acetyltransferase</fullName>
        <ecNumber evidence="5">2.3.-.-</ecNumber>
    </submittedName>
</protein>
<evidence type="ECO:0000256" key="3">
    <source>
        <dbReference type="SAM" id="MobiDB-lite"/>
    </source>
</evidence>
<dbReference type="EC" id="2.3.-.-" evidence="5"/>
<evidence type="ECO:0000313" key="6">
    <source>
        <dbReference type="Proteomes" id="UP001595925"/>
    </source>
</evidence>
<dbReference type="GO" id="GO:0016746">
    <property type="term" value="F:acyltransferase activity"/>
    <property type="evidence" value="ECO:0007669"/>
    <property type="project" value="UniProtKB-KW"/>
</dbReference>
<dbReference type="PROSITE" id="PS51186">
    <property type="entry name" value="GNAT"/>
    <property type="match status" value="1"/>
</dbReference>
<sequence length="183" mass="20109">MSDDGERADDPAASDDTDATPLIEPATDDDLPALVSAWIALAGEQEAYGSHIRPEENREAIRDVLLAHTFDDDLLVARIDDAIAGFASVSMENGLFELDVARGRLSNLYVTPAHRGRGIGTALLEAAEDRLRAEGADVLSLEAMADNADARRFYRANGYHETRVTMERRLEDRGNDTHSKEER</sequence>
<name>A0ABD5QFC2_9EURY</name>
<dbReference type="InterPro" id="IPR016181">
    <property type="entry name" value="Acyl_CoA_acyltransferase"/>
</dbReference>
<dbReference type="InterPro" id="IPR050832">
    <property type="entry name" value="Bact_Acetyltransf"/>
</dbReference>
<keyword evidence="6" id="KW-1185">Reference proteome</keyword>
<dbReference type="Proteomes" id="UP001595925">
    <property type="component" value="Unassembled WGS sequence"/>
</dbReference>
<dbReference type="InterPro" id="IPR000182">
    <property type="entry name" value="GNAT_dom"/>
</dbReference>
<organism evidence="5 6">
    <name type="scientific">Saliphagus infecundisoli</name>
    <dbReference type="NCBI Taxonomy" id="1849069"/>
    <lineage>
        <taxon>Archaea</taxon>
        <taxon>Methanobacteriati</taxon>
        <taxon>Methanobacteriota</taxon>
        <taxon>Stenosarchaea group</taxon>
        <taxon>Halobacteria</taxon>
        <taxon>Halobacteriales</taxon>
        <taxon>Natrialbaceae</taxon>
        <taxon>Saliphagus</taxon>
    </lineage>
</organism>
<evidence type="ECO:0000256" key="2">
    <source>
        <dbReference type="ARBA" id="ARBA00023315"/>
    </source>
</evidence>
<reference evidence="5 6" key="1">
    <citation type="journal article" date="2019" name="Int. J. Syst. Evol. Microbiol.">
        <title>The Global Catalogue of Microorganisms (GCM) 10K type strain sequencing project: providing services to taxonomists for standard genome sequencing and annotation.</title>
        <authorList>
            <consortium name="The Broad Institute Genomics Platform"/>
            <consortium name="The Broad Institute Genome Sequencing Center for Infectious Disease"/>
            <person name="Wu L."/>
            <person name="Ma J."/>
        </authorList>
    </citation>
    <scope>NUCLEOTIDE SEQUENCE [LARGE SCALE GENOMIC DNA]</scope>
    <source>
        <strain evidence="5 6">CGMCC 1.15824</strain>
    </source>
</reference>
<evidence type="ECO:0000256" key="1">
    <source>
        <dbReference type="ARBA" id="ARBA00022679"/>
    </source>
</evidence>
<dbReference type="RefSeq" id="WP_224827131.1">
    <property type="nucleotide sequence ID" value="NZ_JAIVEF010000001.1"/>
</dbReference>
<dbReference type="EMBL" id="JBHSJG010000036">
    <property type="protein sequence ID" value="MFC4988289.1"/>
    <property type="molecule type" value="Genomic_DNA"/>
</dbReference>
<feature type="region of interest" description="Disordered" evidence="3">
    <location>
        <begin position="1"/>
        <end position="27"/>
    </location>
</feature>
<accession>A0ABD5QFC2</accession>
<feature type="compositionally biased region" description="Basic and acidic residues" evidence="3">
    <location>
        <begin position="1"/>
        <end position="10"/>
    </location>
</feature>
<feature type="domain" description="N-acetyltransferase" evidence="4">
    <location>
        <begin position="21"/>
        <end position="183"/>
    </location>
</feature>
<dbReference type="PANTHER" id="PTHR43877">
    <property type="entry name" value="AMINOALKYLPHOSPHONATE N-ACETYLTRANSFERASE-RELATED-RELATED"/>
    <property type="match status" value="1"/>
</dbReference>
<keyword evidence="2 5" id="KW-0012">Acyltransferase</keyword>
<dbReference type="SUPFAM" id="SSF55729">
    <property type="entry name" value="Acyl-CoA N-acyltransferases (Nat)"/>
    <property type="match status" value="1"/>
</dbReference>
<dbReference type="AlphaFoldDB" id="A0ABD5QFC2"/>
<evidence type="ECO:0000259" key="4">
    <source>
        <dbReference type="PROSITE" id="PS51186"/>
    </source>
</evidence>
<evidence type="ECO:0000313" key="5">
    <source>
        <dbReference type="EMBL" id="MFC4988289.1"/>
    </source>
</evidence>
<comment type="caution">
    <text evidence="5">The sequence shown here is derived from an EMBL/GenBank/DDBJ whole genome shotgun (WGS) entry which is preliminary data.</text>
</comment>
<dbReference type="CDD" id="cd04301">
    <property type="entry name" value="NAT_SF"/>
    <property type="match status" value="1"/>
</dbReference>
<gene>
    <name evidence="5" type="ORF">ACFPFO_11075</name>
</gene>